<name>A0A5B9DYB0_9GAMM</name>
<keyword evidence="3" id="KW-0862">Zinc</keyword>
<proteinExistence type="inferred from homology"/>
<dbReference type="InterPro" id="IPR052355">
    <property type="entry name" value="CENP-V-like"/>
</dbReference>
<keyword evidence="2" id="KW-0479">Metal-binding</keyword>
<evidence type="ECO:0000256" key="1">
    <source>
        <dbReference type="ARBA" id="ARBA00005495"/>
    </source>
</evidence>
<dbReference type="PANTHER" id="PTHR28620">
    <property type="entry name" value="CENTROMERE PROTEIN V"/>
    <property type="match status" value="1"/>
</dbReference>
<dbReference type="Gene3D" id="2.170.150.70">
    <property type="match status" value="1"/>
</dbReference>
<evidence type="ECO:0000259" key="4">
    <source>
        <dbReference type="PROSITE" id="PS51891"/>
    </source>
</evidence>
<dbReference type="InterPro" id="IPR011057">
    <property type="entry name" value="Mss4-like_sf"/>
</dbReference>
<dbReference type="PANTHER" id="PTHR28620:SF1">
    <property type="entry name" value="CENP-V_GFA DOMAIN-CONTAINING PROTEIN"/>
    <property type="match status" value="1"/>
</dbReference>
<evidence type="ECO:0000256" key="3">
    <source>
        <dbReference type="ARBA" id="ARBA00022833"/>
    </source>
</evidence>
<evidence type="ECO:0000313" key="6">
    <source>
        <dbReference type="Proteomes" id="UP000321807"/>
    </source>
</evidence>
<dbReference type="RefSeq" id="WP_147625915.1">
    <property type="nucleotide sequence ID" value="NZ_CP042807.1"/>
</dbReference>
<dbReference type="SUPFAM" id="SSF51316">
    <property type="entry name" value="Mss4-like"/>
    <property type="match status" value="1"/>
</dbReference>
<sequence>MTSKTYHGSCHCGAVRYEADIDLATGTGRCNCSICTKTRYWGVIVKPDAFRLLSGEDVLSDYQFNSHSMHHLFCRHCGVRPFGRGHIEELGGDFMSINLACLDDVEPGELIDAPLRFSDGRHDNWMNPPAETRHL</sequence>
<evidence type="ECO:0000256" key="2">
    <source>
        <dbReference type="ARBA" id="ARBA00022723"/>
    </source>
</evidence>
<dbReference type="EMBL" id="CP042807">
    <property type="protein sequence ID" value="QEE23120.1"/>
    <property type="molecule type" value="Genomic_DNA"/>
</dbReference>
<dbReference type="Pfam" id="PF04828">
    <property type="entry name" value="GFA"/>
    <property type="match status" value="1"/>
</dbReference>
<accession>A0A5B9DYB0</accession>
<comment type="similarity">
    <text evidence="1">Belongs to the Gfa family.</text>
</comment>
<dbReference type="PROSITE" id="PS51891">
    <property type="entry name" value="CENP_V_GFA"/>
    <property type="match status" value="1"/>
</dbReference>
<evidence type="ECO:0000313" key="5">
    <source>
        <dbReference type="EMBL" id="QEE23120.1"/>
    </source>
</evidence>
<dbReference type="AlphaFoldDB" id="A0A5B9DYB0"/>
<feature type="domain" description="CENP-V/GFA" evidence="4">
    <location>
        <begin position="6"/>
        <end position="126"/>
    </location>
</feature>
<dbReference type="GO" id="GO:0016846">
    <property type="term" value="F:carbon-sulfur lyase activity"/>
    <property type="evidence" value="ECO:0007669"/>
    <property type="project" value="InterPro"/>
</dbReference>
<dbReference type="KEGG" id="rgl:CS053_00375"/>
<dbReference type="Proteomes" id="UP000321807">
    <property type="component" value="Chromosome"/>
</dbReference>
<dbReference type="GO" id="GO:0046872">
    <property type="term" value="F:metal ion binding"/>
    <property type="evidence" value="ECO:0007669"/>
    <property type="project" value="UniProtKB-KW"/>
</dbReference>
<reference evidence="5 6" key="1">
    <citation type="submission" date="2019-08" db="EMBL/GenBank/DDBJ databases">
        <title>Complete genome sequence of Rhodanobacter glycinis strain T01E-68 isolated from tomato root.</title>
        <authorList>
            <person name="Weon H.-Y."/>
            <person name="Lee S.A."/>
        </authorList>
    </citation>
    <scope>NUCLEOTIDE SEQUENCE [LARGE SCALE GENOMIC DNA]</scope>
    <source>
        <strain evidence="5 6">T01E-68</strain>
    </source>
</reference>
<protein>
    <submittedName>
        <fullName evidence="5">GFA family protein</fullName>
    </submittedName>
</protein>
<organism evidence="5 6">
    <name type="scientific">Rhodanobacter glycinis</name>
    <dbReference type="NCBI Taxonomy" id="582702"/>
    <lineage>
        <taxon>Bacteria</taxon>
        <taxon>Pseudomonadati</taxon>
        <taxon>Pseudomonadota</taxon>
        <taxon>Gammaproteobacteria</taxon>
        <taxon>Lysobacterales</taxon>
        <taxon>Rhodanobacteraceae</taxon>
        <taxon>Rhodanobacter</taxon>
    </lineage>
</organism>
<dbReference type="InterPro" id="IPR006913">
    <property type="entry name" value="CENP-V/GFA"/>
</dbReference>
<gene>
    <name evidence="5" type="ORF">CS053_00375</name>
</gene>